<name>A0A8S0W365_CYCAE</name>
<dbReference type="EMBL" id="CACVBS010000030">
    <property type="protein sequence ID" value="CAA7260594.1"/>
    <property type="molecule type" value="Genomic_DNA"/>
</dbReference>
<dbReference type="Gene3D" id="2.60.120.260">
    <property type="entry name" value="Galactose-binding domain-like"/>
    <property type="match status" value="2"/>
</dbReference>
<proteinExistence type="predicted"/>
<dbReference type="AlphaFoldDB" id="A0A8S0W365"/>
<dbReference type="OrthoDB" id="2564234at2759"/>
<gene>
    <name evidence="1" type="ORF">AAE3_LOCUS2831</name>
</gene>
<dbReference type="Proteomes" id="UP000467700">
    <property type="component" value="Unassembled WGS sequence"/>
</dbReference>
<protein>
    <submittedName>
        <fullName evidence="1">Uncharacterized protein</fullName>
    </submittedName>
</protein>
<evidence type="ECO:0000313" key="1">
    <source>
        <dbReference type="EMBL" id="CAA7260594.1"/>
    </source>
</evidence>
<accession>A0A8S0W365</accession>
<comment type="caution">
    <text evidence="1">The sequence shown here is derived from an EMBL/GenBank/DDBJ whole genome shotgun (WGS) entry which is preliminary data.</text>
</comment>
<keyword evidence="2" id="KW-1185">Reference proteome</keyword>
<sequence length="309" mass="33348">MVKFIRYTESSFMMTDIAGSSMSFGFYGTSVTIVGAKRFNHGNYQVQVDGQSFPTSSGLSSAGLFNQTLFTTSTTLGFHEATITNLDNKFLDIDYVAYTTNIGEENEPLIINMFKDSHPSFMYLPQTSWALPESSGFFVGGCGHATRDATANATFSFQGKLINIENSPGIDTTDDYLGNAVALYGPVGPTSSEYTVSLDGGVPVPFNAVKQFYRPQQLLFYAANLSSTTHTIQISLGSSRGSLAIDYATVYTTPSLGGSFGTPIIESSDLPSQNGAAGLNTTMSSEEWRYYCLFKACTSDNLLNLVTEA</sequence>
<evidence type="ECO:0000313" key="2">
    <source>
        <dbReference type="Proteomes" id="UP000467700"/>
    </source>
</evidence>
<reference evidence="1 2" key="1">
    <citation type="submission" date="2020-01" db="EMBL/GenBank/DDBJ databases">
        <authorList>
            <person name="Gupta K D."/>
        </authorList>
    </citation>
    <scope>NUCLEOTIDE SEQUENCE [LARGE SCALE GENOMIC DNA]</scope>
</reference>
<organism evidence="1 2">
    <name type="scientific">Cyclocybe aegerita</name>
    <name type="common">Black poplar mushroom</name>
    <name type="synonym">Agrocybe aegerita</name>
    <dbReference type="NCBI Taxonomy" id="1973307"/>
    <lineage>
        <taxon>Eukaryota</taxon>
        <taxon>Fungi</taxon>
        <taxon>Dikarya</taxon>
        <taxon>Basidiomycota</taxon>
        <taxon>Agaricomycotina</taxon>
        <taxon>Agaricomycetes</taxon>
        <taxon>Agaricomycetidae</taxon>
        <taxon>Agaricales</taxon>
        <taxon>Agaricineae</taxon>
        <taxon>Bolbitiaceae</taxon>
        <taxon>Cyclocybe</taxon>
    </lineage>
</organism>